<dbReference type="GO" id="GO:0009253">
    <property type="term" value="P:peptidoglycan catabolic process"/>
    <property type="evidence" value="ECO:0007669"/>
    <property type="project" value="InterPro"/>
</dbReference>
<dbReference type="Proteomes" id="UP000325155">
    <property type="component" value="Chromosome"/>
</dbReference>
<dbReference type="InterPro" id="IPR002502">
    <property type="entry name" value="Amidase_domain"/>
</dbReference>
<dbReference type="OrthoDB" id="9794842at2"/>
<dbReference type="EMBL" id="CP043315">
    <property type="protein sequence ID" value="QEK38128.1"/>
    <property type="molecule type" value="Genomic_DNA"/>
</dbReference>
<dbReference type="KEGG" id="cip:FZC35_01950"/>
<feature type="domain" description="N-acetylmuramoyl-L-alanine amidase" evidence="6">
    <location>
        <begin position="30"/>
        <end position="188"/>
    </location>
</feature>
<evidence type="ECO:0000256" key="5">
    <source>
        <dbReference type="ARBA" id="ARBA00023316"/>
    </source>
</evidence>
<dbReference type="SUPFAM" id="SSF55846">
    <property type="entry name" value="N-acetylmuramoyl-L-alanine amidase-like"/>
    <property type="match status" value="1"/>
</dbReference>
<dbReference type="InterPro" id="IPR036505">
    <property type="entry name" value="Amidase/PGRP_sf"/>
</dbReference>
<dbReference type="Gene3D" id="1.10.101.10">
    <property type="entry name" value="PGBD-like superfamily/PGBD"/>
    <property type="match status" value="1"/>
</dbReference>
<evidence type="ECO:0000313" key="8">
    <source>
        <dbReference type="Proteomes" id="UP000325155"/>
    </source>
</evidence>
<protein>
    <recommendedName>
        <fullName evidence="3">N-acetylmuramoyl-L-alanine amidase</fullName>
        <ecNumber evidence="3">3.5.1.28</ecNumber>
    </recommendedName>
</protein>
<dbReference type="PANTHER" id="PTHR30417">
    <property type="entry name" value="N-ACETYLMURAMOYL-L-ALANINE AMIDASE AMID"/>
    <property type="match status" value="1"/>
</dbReference>
<organism evidence="7 8">
    <name type="scientific">Candidatus Cytomitobacter indipagum</name>
    <dbReference type="NCBI Taxonomy" id="2601575"/>
    <lineage>
        <taxon>Bacteria</taxon>
        <taxon>Pseudomonadati</taxon>
        <taxon>Pseudomonadota</taxon>
        <taxon>Alphaproteobacteria</taxon>
        <taxon>Holosporales</taxon>
        <taxon>Holosporaceae</taxon>
        <taxon>Candidatus Cytomitobacter</taxon>
    </lineage>
</organism>
<reference evidence="7 8" key="1">
    <citation type="submission" date="2019-08" db="EMBL/GenBank/DDBJ databases">
        <title>Highly reduced genomes of protist endosymbionts show evolutionary convergence.</title>
        <authorList>
            <person name="George E."/>
            <person name="Husnik F."/>
            <person name="Tashyreva D."/>
            <person name="Prokopchuk G."/>
            <person name="Horak A."/>
            <person name="Kwong W.K."/>
            <person name="Lukes J."/>
            <person name="Keeling P.J."/>
        </authorList>
    </citation>
    <scope>NUCLEOTIDE SEQUENCE [LARGE SCALE GENOMIC DNA]</scope>
    <source>
        <strain evidence="7">1605</strain>
    </source>
</reference>
<dbReference type="SUPFAM" id="SSF47090">
    <property type="entry name" value="PGBD-like"/>
    <property type="match status" value="1"/>
</dbReference>
<comment type="catalytic activity">
    <reaction evidence="1">
        <text>Hydrolyzes the link between N-acetylmuramoyl residues and L-amino acid residues in certain cell-wall glycopeptides.</text>
        <dbReference type="EC" id="3.5.1.28"/>
    </reaction>
</comment>
<dbReference type="AlphaFoldDB" id="A0A5C0UDQ7"/>
<proteinExistence type="inferred from homology"/>
<evidence type="ECO:0000256" key="2">
    <source>
        <dbReference type="ARBA" id="ARBA00007553"/>
    </source>
</evidence>
<sequence>MVRLNMKYFAKLFISFFLIGVHSAVYDFSYSSPNFRDRKGINPRILVLHYTTSCNDNAVNWMCDKKSQASAHYLVGNAGTIFRLVDEKYSAFHAGVSYWNGIKNINDHSIGIEITNFGYTRDESFKYFSEKEIEKCAYACEKKWHPYNACQIDSIISVCKEIIFRYDIKPHNIVGHSDVALGRKFDPGPVFPWKMIHDHGIGAWPDMETSLNKVEIPSSISVSWVQNYLHKYGYDCPLNGKADSKTGDAIKAFQMHFDPYTKNFGIPDEMFCEKLARLIDQYIVE</sequence>
<dbReference type="PANTHER" id="PTHR30417:SF1">
    <property type="entry name" value="N-ACETYLMURAMOYL-L-ALANINE AMIDASE AMID"/>
    <property type="match status" value="1"/>
</dbReference>
<dbReference type="GO" id="GO:0009254">
    <property type="term" value="P:peptidoglycan turnover"/>
    <property type="evidence" value="ECO:0007669"/>
    <property type="project" value="TreeGrafter"/>
</dbReference>
<evidence type="ECO:0000313" key="7">
    <source>
        <dbReference type="EMBL" id="QEK38128.1"/>
    </source>
</evidence>
<dbReference type="EC" id="3.5.1.28" evidence="3"/>
<dbReference type="Pfam" id="PF01471">
    <property type="entry name" value="PG_binding_1"/>
    <property type="match status" value="1"/>
</dbReference>
<dbReference type="CDD" id="cd06583">
    <property type="entry name" value="PGRP"/>
    <property type="match status" value="1"/>
</dbReference>
<dbReference type="Pfam" id="PF01510">
    <property type="entry name" value="Amidase_2"/>
    <property type="match status" value="1"/>
</dbReference>
<keyword evidence="5" id="KW-0961">Cell wall biogenesis/degradation</keyword>
<evidence type="ECO:0000256" key="1">
    <source>
        <dbReference type="ARBA" id="ARBA00001561"/>
    </source>
</evidence>
<dbReference type="InterPro" id="IPR036366">
    <property type="entry name" value="PGBDSf"/>
</dbReference>
<gene>
    <name evidence="7" type="ORF">FZC35_01950</name>
</gene>
<name>A0A5C0UDQ7_9PROT</name>
<dbReference type="GO" id="GO:0071555">
    <property type="term" value="P:cell wall organization"/>
    <property type="evidence" value="ECO:0007669"/>
    <property type="project" value="UniProtKB-KW"/>
</dbReference>
<dbReference type="GO" id="GO:0008745">
    <property type="term" value="F:N-acetylmuramoyl-L-alanine amidase activity"/>
    <property type="evidence" value="ECO:0007669"/>
    <property type="project" value="UniProtKB-EC"/>
</dbReference>
<keyword evidence="8" id="KW-1185">Reference proteome</keyword>
<evidence type="ECO:0000259" key="6">
    <source>
        <dbReference type="SMART" id="SM00644"/>
    </source>
</evidence>
<evidence type="ECO:0000256" key="3">
    <source>
        <dbReference type="ARBA" id="ARBA00011901"/>
    </source>
</evidence>
<accession>A0A5C0UDQ7</accession>
<keyword evidence="4" id="KW-0378">Hydrolase</keyword>
<dbReference type="Gene3D" id="3.40.80.10">
    <property type="entry name" value="Peptidoglycan recognition protein-like"/>
    <property type="match status" value="1"/>
</dbReference>
<evidence type="ECO:0000256" key="4">
    <source>
        <dbReference type="ARBA" id="ARBA00022801"/>
    </source>
</evidence>
<dbReference type="InterPro" id="IPR051206">
    <property type="entry name" value="NAMLAA_amidase_2"/>
</dbReference>
<dbReference type="InterPro" id="IPR036365">
    <property type="entry name" value="PGBD-like_sf"/>
</dbReference>
<dbReference type="GO" id="GO:0019867">
    <property type="term" value="C:outer membrane"/>
    <property type="evidence" value="ECO:0007669"/>
    <property type="project" value="TreeGrafter"/>
</dbReference>
<dbReference type="SMART" id="SM00644">
    <property type="entry name" value="Ami_2"/>
    <property type="match status" value="1"/>
</dbReference>
<dbReference type="InterPro" id="IPR002477">
    <property type="entry name" value="Peptidoglycan-bd-like"/>
</dbReference>
<comment type="similarity">
    <text evidence="2">Belongs to the N-acetylmuramoyl-L-alanine amidase 2 family.</text>
</comment>